<organism evidence="2 3">
    <name type="scientific">Haloactinospora alba</name>
    <dbReference type="NCBI Taxonomy" id="405555"/>
    <lineage>
        <taxon>Bacteria</taxon>
        <taxon>Bacillati</taxon>
        <taxon>Actinomycetota</taxon>
        <taxon>Actinomycetes</taxon>
        <taxon>Streptosporangiales</taxon>
        <taxon>Nocardiopsidaceae</taxon>
        <taxon>Haloactinospora</taxon>
    </lineage>
</organism>
<evidence type="ECO:0000259" key="1">
    <source>
        <dbReference type="PROSITE" id="PS50943"/>
    </source>
</evidence>
<dbReference type="OrthoDB" id="4143037at2"/>
<dbReference type="EMBL" id="VFQC01000003">
    <property type="protein sequence ID" value="TQN27615.1"/>
    <property type="molecule type" value="Genomic_DNA"/>
</dbReference>
<feature type="domain" description="HTH cro/C1-type" evidence="1">
    <location>
        <begin position="76"/>
        <end position="111"/>
    </location>
</feature>
<reference evidence="2 3" key="1">
    <citation type="submission" date="2019-06" db="EMBL/GenBank/DDBJ databases">
        <title>Sequencing the genomes of 1000 actinobacteria strains.</title>
        <authorList>
            <person name="Klenk H.-P."/>
        </authorList>
    </citation>
    <scope>NUCLEOTIDE SEQUENCE [LARGE SCALE GENOMIC DNA]</scope>
    <source>
        <strain evidence="2 3">DSM 45015</strain>
    </source>
</reference>
<evidence type="ECO:0000313" key="2">
    <source>
        <dbReference type="EMBL" id="TQN27615.1"/>
    </source>
</evidence>
<proteinExistence type="predicted"/>
<name>A0A543N710_9ACTN</name>
<dbReference type="AlphaFoldDB" id="A0A543N710"/>
<dbReference type="CDD" id="cd00093">
    <property type="entry name" value="HTH_XRE"/>
    <property type="match status" value="1"/>
</dbReference>
<dbReference type="PROSITE" id="PS50943">
    <property type="entry name" value="HTH_CROC1"/>
    <property type="match status" value="1"/>
</dbReference>
<evidence type="ECO:0000313" key="3">
    <source>
        <dbReference type="Proteomes" id="UP000317422"/>
    </source>
</evidence>
<sequence>MTVTRATRAQIAREAARIRADQQRIGAPVSAIINEITRTLPITFLEAWRLAYGWPRRHVVEAVVEVYRSEGLAPPGITTAMLCRWEHGHARPGPEYVHALARVYGATPDHLGFPAPRHVSGWYGHYTPQRQQEPFMPAEYPELTAVADSVALNGPGAGADDLAKHALDFYSQRYSDYPPRVLAGEVARCRSLLVEQQSIDSRRVLGWLSALLGNLSHHTGDAASALIHLGTATRLGTEVGDTHLAGWALGAQSMVTVGQDRPEEALDLADRADTYADTSLRRAQVDAWCRLRPMAALGDAERLARTVASARRHMDTAEEQPGRFGFDRAEFELHLAEALVSGDPGASASHAEASAGLKRAGTPGWAAATTVLARSHAARRETDDACALAEDVLDAVPNERMRSTTRNRLNTLLAELESQRVPGQQVRDLRDRLA</sequence>
<dbReference type="RefSeq" id="WP_141926048.1">
    <property type="nucleotide sequence ID" value="NZ_VFQC01000003.1"/>
</dbReference>
<protein>
    <recommendedName>
        <fullName evidence="1">HTH cro/C1-type domain-containing protein</fullName>
    </recommendedName>
</protein>
<dbReference type="InterPro" id="IPR001387">
    <property type="entry name" value="Cro/C1-type_HTH"/>
</dbReference>
<gene>
    <name evidence="2" type="ORF">FHX37_4339</name>
</gene>
<comment type="caution">
    <text evidence="2">The sequence shown here is derived from an EMBL/GenBank/DDBJ whole genome shotgun (WGS) entry which is preliminary data.</text>
</comment>
<accession>A0A543N710</accession>
<dbReference type="Proteomes" id="UP000317422">
    <property type="component" value="Unassembled WGS sequence"/>
</dbReference>
<keyword evidence="3" id="KW-1185">Reference proteome</keyword>